<dbReference type="Proteomes" id="UP000694920">
    <property type="component" value="Unplaced"/>
</dbReference>
<dbReference type="RefSeq" id="XP_024947166.1">
    <property type="nucleotide sequence ID" value="XM_025091398.1"/>
</dbReference>
<evidence type="ECO:0000259" key="2">
    <source>
        <dbReference type="Pfam" id="PF16457"/>
    </source>
</evidence>
<evidence type="ECO:0000256" key="1">
    <source>
        <dbReference type="SAM" id="MobiDB-lite"/>
    </source>
</evidence>
<dbReference type="Gene3D" id="1.25.10.10">
    <property type="entry name" value="Leucine-rich Repeat Variant"/>
    <property type="match status" value="1"/>
</dbReference>
<name>A0AAJ7RUX9_CEPCN</name>
<feature type="domain" description="PH" evidence="2">
    <location>
        <begin position="564"/>
        <end position="680"/>
    </location>
</feature>
<evidence type="ECO:0000313" key="4">
    <source>
        <dbReference type="RefSeq" id="XP_024947166.1"/>
    </source>
</evidence>
<dbReference type="Pfam" id="PF16457">
    <property type="entry name" value="PH_12"/>
    <property type="match status" value="1"/>
</dbReference>
<dbReference type="InterPro" id="IPR001849">
    <property type="entry name" value="PH_domain"/>
</dbReference>
<gene>
    <name evidence="4" type="primary">LOC107274408</name>
</gene>
<keyword evidence="3" id="KW-1185">Reference proteome</keyword>
<accession>A0AAJ7RUX9</accession>
<organism evidence="3 4">
    <name type="scientific">Cephus cinctus</name>
    <name type="common">Wheat stem sawfly</name>
    <dbReference type="NCBI Taxonomy" id="211228"/>
    <lineage>
        <taxon>Eukaryota</taxon>
        <taxon>Metazoa</taxon>
        <taxon>Ecdysozoa</taxon>
        <taxon>Arthropoda</taxon>
        <taxon>Hexapoda</taxon>
        <taxon>Insecta</taxon>
        <taxon>Pterygota</taxon>
        <taxon>Neoptera</taxon>
        <taxon>Endopterygota</taxon>
        <taxon>Hymenoptera</taxon>
        <taxon>Cephoidea</taxon>
        <taxon>Cephidae</taxon>
        <taxon>Cephus</taxon>
    </lineage>
</organism>
<dbReference type="GeneID" id="107274408"/>
<sequence length="736" mass="82165">MTDTIVSVAVAIGEEQILAKIDRSHPLEQIIEELCLAHGLSTESDKYALQIARPSPKAEDPTLANKYVTSDLIDQVLNGTELRLVFSAKTTANILLDAIRDAGPGLRRKAAITKLATACEDPEFARCFVEIRGTDLIIDILRTAGSTETTAVLACLRLSMQHGHLKKMRLLGLDRVVAEIAGPGESSALREALSIGCLILANGNDDEHPRYLRQALNTWETLNLIAGRSPGVQVAILGMVNGLLLSAESERRNNDLQILSTVKARRIIFRHVLGSGQKQLEYDLAHQLHVLQTLVLNYMLDVNERDEIESCDLEDIKPARISWRSASTETLLADLGSLSASQSSTRLSWTISLDGCEPQYMPSSPTPTAKPIPALRKHFSRSFSSDGAPVSRLALDCLKYFSNRYRDSYVLAVGEAELTLGITRIAQDVVKILCEVLHIGIRHSQTSDRFSPIFFAARDPFFEELFCHAVWTLGRTRRDLKAREPADHDVALSVLRRQLEDALATRSTTLNNLADTLRDISAAKIQDAWMVERNDAFELVLQEHPSVLEIRNSVRPEAERLVILQRLNAIKVGHTFPRNLDTLKKAKNWWFAHLSEDERAIIYGDWNADVHNYASLQKRISIASATGLATRKRCPHSKGRKFIEDALFFSLLYEGGSLDFIAPTREIYHIWTDALHYLLGRNVESLAFRDDVETIVDMEVRLKLLELGDVSVPIPLEPPPVPADPENYEFANETPT</sequence>
<dbReference type="Gene3D" id="2.30.29.30">
    <property type="entry name" value="Pleckstrin-homology domain (PH domain)/Phosphotyrosine-binding domain (PTB)"/>
    <property type="match status" value="1"/>
</dbReference>
<dbReference type="InterPro" id="IPR011993">
    <property type="entry name" value="PH-like_dom_sf"/>
</dbReference>
<evidence type="ECO:0000313" key="3">
    <source>
        <dbReference type="Proteomes" id="UP000694920"/>
    </source>
</evidence>
<feature type="region of interest" description="Disordered" evidence="1">
    <location>
        <begin position="716"/>
        <end position="736"/>
    </location>
</feature>
<reference evidence="4" key="1">
    <citation type="submission" date="2025-08" db="UniProtKB">
        <authorList>
            <consortium name="RefSeq"/>
        </authorList>
    </citation>
    <scope>IDENTIFICATION</scope>
</reference>
<dbReference type="KEGG" id="ccin:107274408"/>
<proteinExistence type="predicted"/>
<dbReference type="SUPFAM" id="SSF50729">
    <property type="entry name" value="PH domain-like"/>
    <property type="match status" value="1"/>
</dbReference>
<dbReference type="AlphaFoldDB" id="A0AAJ7RUX9"/>
<dbReference type="InterPro" id="IPR011989">
    <property type="entry name" value="ARM-like"/>
</dbReference>
<protein>
    <submittedName>
        <fullName evidence="4">Engulfment and cell motility protein 1</fullName>
    </submittedName>
</protein>